<comment type="caution">
    <text evidence="4">The sequence shown here is derived from an EMBL/GenBank/DDBJ whole genome shotgun (WGS) entry which is preliminary data.</text>
</comment>
<evidence type="ECO:0000256" key="1">
    <source>
        <dbReference type="ARBA" id="ARBA00022679"/>
    </source>
</evidence>
<keyword evidence="1" id="KW-0808">Transferase</keyword>
<reference evidence="4 5" key="1">
    <citation type="submission" date="2023-07" db="EMBL/GenBank/DDBJ databases">
        <title>Sorghum-associated microbial communities from plants grown in Nebraska, USA.</title>
        <authorList>
            <person name="Schachtman D."/>
        </authorList>
    </citation>
    <scope>NUCLEOTIDE SEQUENCE [LARGE SCALE GENOMIC DNA]</scope>
    <source>
        <strain evidence="4 5">BE313</strain>
    </source>
</reference>
<dbReference type="PANTHER" id="PTHR46401">
    <property type="entry name" value="GLYCOSYLTRANSFERASE WBBK-RELATED"/>
    <property type="match status" value="1"/>
</dbReference>
<organism evidence="4 5">
    <name type="scientific">Rhodoferax ferrireducens</name>
    <dbReference type="NCBI Taxonomy" id="192843"/>
    <lineage>
        <taxon>Bacteria</taxon>
        <taxon>Pseudomonadati</taxon>
        <taxon>Pseudomonadota</taxon>
        <taxon>Betaproteobacteria</taxon>
        <taxon>Burkholderiales</taxon>
        <taxon>Comamonadaceae</taxon>
        <taxon>Rhodoferax</taxon>
    </lineage>
</organism>
<dbReference type="SUPFAM" id="SSF53756">
    <property type="entry name" value="UDP-Glycosyltransferase/glycogen phosphorylase"/>
    <property type="match status" value="1"/>
</dbReference>
<keyword evidence="5" id="KW-1185">Reference proteome</keyword>
<evidence type="ECO:0000259" key="2">
    <source>
        <dbReference type="Pfam" id="PF00534"/>
    </source>
</evidence>
<evidence type="ECO:0000313" key="4">
    <source>
        <dbReference type="EMBL" id="MDR7377732.1"/>
    </source>
</evidence>
<dbReference type="PANTHER" id="PTHR46401:SF2">
    <property type="entry name" value="GLYCOSYLTRANSFERASE WBBK-RELATED"/>
    <property type="match status" value="1"/>
</dbReference>
<accession>A0ABU2C918</accession>
<dbReference type="InterPro" id="IPR001296">
    <property type="entry name" value="Glyco_trans_1"/>
</dbReference>
<feature type="domain" description="Glycosyl transferase family 1" evidence="2">
    <location>
        <begin position="216"/>
        <end position="366"/>
    </location>
</feature>
<gene>
    <name evidence="4" type="ORF">J2X19_002411</name>
</gene>
<dbReference type="Pfam" id="PF00534">
    <property type="entry name" value="Glycos_transf_1"/>
    <property type="match status" value="1"/>
</dbReference>
<dbReference type="CDD" id="cd03809">
    <property type="entry name" value="GT4_MtfB-like"/>
    <property type="match status" value="1"/>
</dbReference>
<proteinExistence type="predicted"/>
<dbReference type="InterPro" id="IPR028098">
    <property type="entry name" value="Glyco_trans_4-like_N"/>
</dbReference>
<evidence type="ECO:0000313" key="5">
    <source>
        <dbReference type="Proteomes" id="UP001180487"/>
    </source>
</evidence>
<dbReference type="EMBL" id="JAVDXT010000002">
    <property type="protein sequence ID" value="MDR7377732.1"/>
    <property type="molecule type" value="Genomic_DNA"/>
</dbReference>
<dbReference type="Gene3D" id="3.40.50.2000">
    <property type="entry name" value="Glycogen Phosphorylase B"/>
    <property type="match status" value="2"/>
</dbReference>
<protein>
    <submittedName>
        <fullName evidence="4">Glycosyltransferase involved in cell wall biosynthesis</fullName>
    </submittedName>
</protein>
<dbReference type="RefSeq" id="WP_310373347.1">
    <property type="nucleotide sequence ID" value="NZ_JAVDXT010000002.1"/>
</dbReference>
<dbReference type="Pfam" id="PF13439">
    <property type="entry name" value="Glyco_transf_4"/>
    <property type="match status" value="1"/>
</dbReference>
<sequence>MKILYDHQAFEMQKFGGISRYFCELITQLDNNPAASVEVAIQYSQNEYLKDTRFGLIAQENPDSYDNFMRGRDFRGKWNLYAARNKLRKPIDAEAVNKQVAIAALQRQDFDVFHPTYYDDYFLPYIGNKPFVLTVYDMIHEIYPEYFNLADRTSDRKRRLAQKAHKILAISECTKKDLVQFFGIPADKVEVVHLASSMGAAAIPTVRPSAPTTLPARYVLFVGSRTVYKNFFFFINSIRTLLAADPGLHIVCTGAGFNKNERVFFEIHGLADRVHHRAANDAELQALYQQAQVFVFPSLYEGFGLPVLEAFSCACPTVLGNAGSLPEIGGDGALYFEPKDAQSVRLAMSQALYDQPLRAELIARGHRRLALFTWDKTCRDTEIAYRDLLGPQAAPATGTHTT</sequence>
<name>A0ABU2C918_9BURK</name>
<evidence type="ECO:0000259" key="3">
    <source>
        <dbReference type="Pfam" id="PF13439"/>
    </source>
</evidence>
<dbReference type="Proteomes" id="UP001180487">
    <property type="component" value="Unassembled WGS sequence"/>
</dbReference>
<feature type="domain" description="Glycosyltransferase subfamily 4-like N-terminal" evidence="3">
    <location>
        <begin position="98"/>
        <end position="193"/>
    </location>
</feature>